<reference evidence="14 16" key="1">
    <citation type="journal article" date="2020" name="Microorganisms">
        <title>Reliable Identification of Environmental Pseudomonas Isolates Using the rpoD Gene.</title>
        <authorList>
            <consortium name="The Broad Institute Genome Sequencing Platform"/>
            <person name="Girard L."/>
            <person name="Lood C."/>
            <person name="Rokni-Zadeh H."/>
            <person name="van Noort V."/>
            <person name="Lavigne R."/>
            <person name="De Mot R."/>
        </authorList>
    </citation>
    <scope>NUCLEOTIDE SEQUENCE</scope>
    <source>
        <strain evidence="14 16">SWRI153</strain>
    </source>
</reference>
<name>A0A923JHC6_9PSED</name>
<comment type="subcellular location">
    <subcellularLocation>
        <location evidence="1 10">Cell outer membrane</location>
        <topology evidence="1 10">Multi-pass membrane protein</topology>
    </subcellularLocation>
</comment>
<feature type="chain" id="PRO_5044696559" evidence="11">
    <location>
        <begin position="36"/>
        <end position="839"/>
    </location>
</feature>
<evidence type="ECO:0000256" key="8">
    <source>
        <dbReference type="ARBA" id="ARBA00023136"/>
    </source>
</evidence>
<dbReference type="FunFam" id="2.60.40.3110:FF:000001">
    <property type="entry name" value="Putative fimbrial outer membrane usher"/>
    <property type="match status" value="1"/>
</dbReference>
<gene>
    <name evidence="15" type="ORF">HU727_019990</name>
    <name evidence="14" type="ORF">HU727_19535</name>
</gene>
<keyword evidence="16" id="KW-1185">Reference proteome</keyword>
<keyword evidence="9 10" id="KW-0998">Cell outer membrane</keyword>
<evidence type="ECO:0000313" key="16">
    <source>
        <dbReference type="Proteomes" id="UP000648816"/>
    </source>
</evidence>
<sequence length="839" mass="90120">MRTDALKLHCPTVPFTPVRLSMAIFVALLSGVASADEPAKFDASFMQSFGGSSAGPNLDLDAIANSGTIGPGTYPVVIRLNQSFFDRRDMTFAKDEKSAEVRSCLSEAFLRELGVKVEAFQTPGQAFPDCIDLPRLIEGASVSFDGARLALDISVPQIALRRDAAGYVAPQEWDRGINAAMLNYQFSAANTQSNSRGSGTQYNLYANGGFNLGDWRFRSSSSFRQDEDGQQDWQHSNTYAQRDLTAIKGTLTLGESFTPGDVFDSIPFQGAQVASDMGMLPDSMQGYAPIIRGIAETQAKVEVRQNGYSLYTTYVAPGAFEIDDLNAASGSGDLEVIITEADGRERRFTQPYATLANMLREKTWRYSVTAGEYNAVDGGHRPAFAQASLAYGLPFDLTLYGGLLGAEFYRAGVVGVGKSLGSLGAVSLDLTQAQTDVPQGSTTSSAKAGKEKGQSYGVRYGKAFETGTSVRFAGYRYSTEGYRDFDEAVSLQEPNDWNNFSRRSKVEASVNQALDGYGSFYLNVSKQNYWGTSREDKQMQLGFNTQHKGVTYGVYASKTLTDNFGQNNQVVFTVSMPIGQTRSTGTYTVTRNNDGSLDQRAGLSGRDGNLNYNVNANRSNNGGNNGSALIGYRAQVAQLGAGVSVGSGYRQTSVSAAGSVLGHSDGLEFGHTLGETVALVEVKDTPKVGVLNAPGTLTNDKGYALVPYVTPYRKNRVALDTGELDNSVDIAEGVTNVVPRRGAVVKASFAATRTQKVLLNVRLQNGHLPPFGTTVTDAKGVSAGVVGQAGQVLLAMGEGKVYQMKWGETQAQTCRIDVDVRNAPLIDGYRVMDAVCREP</sequence>
<evidence type="ECO:0000256" key="5">
    <source>
        <dbReference type="ARBA" id="ARBA00022558"/>
    </source>
</evidence>
<dbReference type="Pfam" id="PF00577">
    <property type="entry name" value="Usher"/>
    <property type="match status" value="1"/>
</dbReference>
<dbReference type="AlphaFoldDB" id="A0A923JHC6"/>
<evidence type="ECO:0000256" key="7">
    <source>
        <dbReference type="ARBA" id="ARBA00022729"/>
    </source>
</evidence>
<feature type="signal peptide" evidence="11">
    <location>
        <begin position="1"/>
        <end position="35"/>
    </location>
</feature>
<dbReference type="SUPFAM" id="SSF141729">
    <property type="entry name" value="FimD N-terminal domain-like"/>
    <property type="match status" value="1"/>
</dbReference>
<keyword evidence="5 10" id="KW-1029">Fimbrium biogenesis</keyword>
<dbReference type="EMBL" id="JABWQP010000011">
    <property type="protein sequence ID" value="MBC3343836.1"/>
    <property type="molecule type" value="Genomic_DNA"/>
</dbReference>
<reference evidence="14" key="2">
    <citation type="submission" date="2020-07" db="EMBL/GenBank/DDBJ databases">
        <authorList>
            <person name="Lood C."/>
            <person name="Girard L."/>
        </authorList>
    </citation>
    <scope>NUCLEOTIDE SEQUENCE</scope>
    <source>
        <strain evidence="14">SWRI153</strain>
    </source>
</reference>
<evidence type="ECO:0000256" key="10">
    <source>
        <dbReference type="RuleBase" id="RU003884"/>
    </source>
</evidence>
<keyword evidence="3 10" id="KW-0813">Transport</keyword>
<keyword evidence="4" id="KW-1134">Transmembrane beta strand</keyword>
<dbReference type="PROSITE" id="PS01151">
    <property type="entry name" value="FIMBRIAL_USHER"/>
    <property type="match status" value="1"/>
</dbReference>
<dbReference type="PANTHER" id="PTHR30451">
    <property type="entry name" value="OUTER MEMBRANE USHER PROTEIN"/>
    <property type="match status" value="1"/>
</dbReference>
<evidence type="ECO:0000256" key="2">
    <source>
        <dbReference type="ARBA" id="ARBA00008064"/>
    </source>
</evidence>
<dbReference type="Gene3D" id="3.10.20.410">
    <property type="match status" value="1"/>
</dbReference>
<evidence type="ECO:0000256" key="3">
    <source>
        <dbReference type="ARBA" id="ARBA00022448"/>
    </source>
</evidence>
<dbReference type="InterPro" id="IPR018030">
    <property type="entry name" value="Fimbrial_membr_usher_CS"/>
</dbReference>
<evidence type="ECO:0000256" key="4">
    <source>
        <dbReference type="ARBA" id="ARBA00022452"/>
    </source>
</evidence>
<keyword evidence="6 10" id="KW-0812">Transmembrane</keyword>
<dbReference type="EMBL" id="JABWQP020000011">
    <property type="protein sequence ID" value="MBV4487870.1"/>
    <property type="molecule type" value="Genomic_DNA"/>
</dbReference>
<dbReference type="GO" id="GO:0009297">
    <property type="term" value="P:pilus assembly"/>
    <property type="evidence" value="ECO:0007669"/>
    <property type="project" value="InterPro"/>
</dbReference>
<dbReference type="Gene3D" id="2.60.40.3110">
    <property type="match status" value="1"/>
</dbReference>
<keyword evidence="7 11" id="KW-0732">Signal</keyword>
<protein>
    <submittedName>
        <fullName evidence="14">Fimbrial biogenesis outer membrane usher protein</fullName>
    </submittedName>
</protein>
<evidence type="ECO:0000256" key="6">
    <source>
        <dbReference type="ARBA" id="ARBA00022692"/>
    </source>
</evidence>
<proteinExistence type="inferred from homology"/>
<comment type="caution">
    <text evidence="14">The sequence shown here is derived from an EMBL/GenBank/DDBJ whole genome shotgun (WGS) entry which is preliminary data.</text>
</comment>
<dbReference type="Proteomes" id="UP000648816">
    <property type="component" value="Unassembled WGS sequence"/>
</dbReference>
<dbReference type="Gene3D" id="2.60.40.2070">
    <property type="match status" value="1"/>
</dbReference>
<evidence type="ECO:0000256" key="9">
    <source>
        <dbReference type="ARBA" id="ARBA00023237"/>
    </source>
</evidence>
<reference evidence="15" key="3">
    <citation type="submission" date="2021-06" db="EMBL/GenBank/DDBJ databases">
        <title>Updating the genus Pseudomonas: Description of 43 new species and partition of the Pseudomonas putida group.</title>
        <authorList>
            <person name="Girard L."/>
            <person name="Lood C."/>
            <person name="Vandamme P."/>
            <person name="Rokni-Zadeh H."/>
            <person name="Van Noort V."/>
            <person name="Hofte M."/>
            <person name="Lavigne R."/>
            <person name="De Mot R."/>
        </authorList>
    </citation>
    <scope>NUCLEOTIDE SEQUENCE</scope>
    <source>
        <strain evidence="15">SWRI153</strain>
    </source>
</reference>
<dbReference type="InterPro" id="IPR000015">
    <property type="entry name" value="Fimb_usher"/>
</dbReference>
<dbReference type="Pfam" id="PF13953">
    <property type="entry name" value="PapC_C"/>
    <property type="match status" value="1"/>
</dbReference>
<comment type="similarity">
    <text evidence="2 10">Belongs to the fimbrial export usher family.</text>
</comment>
<feature type="domain" description="PapC-like C-terminal" evidence="12">
    <location>
        <begin position="758"/>
        <end position="820"/>
    </location>
</feature>
<evidence type="ECO:0000256" key="11">
    <source>
        <dbReference type="SAM" id="SignalP"/>
    </source>
</evidence>
<dbReference type="RefSeq" id="WP_186533401.1">
    <property type="nucleotide sequence ID" value="NZ_JABWQP020000011.1"/>
</dbReference>
<dbReference type="InterPro" id="IPR037224">
    <property type="entry name" value="PapC_N_sf"/>
</dbReference>
<dbReference type="InterPro" id="IPR025885">
    <property type="entry name" value="PapC_N"/>
</dbReference>
<dbReference type="InterPro" id="IPR042186">
    <property type="entry name" value="FimD_plug_dom"/>
</dbReference>
<feature type="domain" description="PapC N-terminal" evidence="13">
    <location>
        <begin position="41"/>
        <end position="188"/>
    </location>
</feature>
<dbReference type="Gene3D" id="2.60.40.2610">
    <property type="entry name" value="Outer membrane usher protein FimD, plug domain"/>
    <property type="match status" value="1"/>
</dbReference>
<accession>A0A923JHC6</accession>
<dbReference type="Pfam" id="PF13954">
    <property type="entry name" value="PapC_N"/>
    <property type="match status" value="1"/>
</dbReference>
<dbReference type="GO" id="GO:0015473">
    <property type="term" value="F:fimbrial usher porin activity"/>
    <property type="evidence" value="ECO:0007669"/>
    <property type="project" value="InterPro"/>
</dbReference>
<dbReference type="GO" id="GO:0009279">
    <property type="term" value="C:cell outer membrane"/>
    <property type="evidence" value="ECO:0007669"/>
    <property type="project" value="UniProtKB-SubCell"/>
</dbReference>
<keyword evidence="8 10" id="KW-0472">Membrane</keyword>
<evidence type="ECO:0000259" key="12">
    <source>
        <dbReference type="Pfam" id="PF13953"/>
    </source>
</evidence>
<dbReference type="InterPro" id="IPR025949">
    <property type="entry name" value="PapC-like_C"/>
</dbReference>
<organism evidence="14">
    <name type="scientific">Pseudomonas khorasanensis</name>
    <dbReference type="NCBI Taxonomy" id="2745508"/>
    <lineage>
        <taxon>Bacteria</taxon>
        <taxon>Pseudomonadati</taxon>
        <taxon>Pseudomonadota</taxon>
        <taxon>Gammaproteobacteria</taxon>
        <taxon>Pseudomonadales</taxon>
        <taxon>Pseudomonadaceae</taxon>
        <taxon>Pseudomonas</taxon>
    </lineage>
</organism>
<evidence type="ECO:0000256" key="1">
    <source>
        <dbReference type="ARBA" id="ARBA00004571"/>
    </source>
</evidence>
<evidence type="ECO:0000259" key="13">
    <source>
        <dbReference type="Pfam" id="PF13954"/>
    </source>
</evidence>
<dbReference type="InterPro" id="IPR043142">
    <property type="entry name" value="PapC-like_C_sf"/>
</dbReference>
<dbReference type="PANTHER" id="PTHR30451:SF21">
    <property type="entry name" value="FIMBRIAL USHER DOMAIN-CONTAINING PROTEIN YDET-RELATED"/>
    <property type="match status" value="1"/>
</dbReference>
<evidence type="ECO:0000313" key="14">
    <source>
        <dbReference type="EMBL" id="MBC3343836.1"/>
    </source>
</evidence>
<evidence type="ECO:0000313" key="15">
    <source>
        <dbReference type="EMBL" id="MBV4487870.1"/>
    </source>
</evidence>